<organism evidence="6 7">
    <name type="scientific">Allokutzneria oryzae</name>
    <dbReference type="NCBI Taxonomy" id="1378989"/>
    <lineage>
        <taxon>Bacteria</taxon>
        <taxon>Bacillati</taxon>
        <taxon>Actinomycetota</taxon>
        <taxon>Actinomycetes</taxon>
        <taxon>Pseudonocardiales</taxon>
        <taxon>Pseudonocardiaceae</taxon>
        <taxon>Allokutzneria</taxon>
    </lineage>
</organism>
<dbReference type="PANTHER" id="PTHR34294">
    <property type="entry name" value="TRANSCRIPTIONAL REGULATOR-RELATED"/>
    <property type="match status" value="1"/>
</dbReference>
<keyword evidence="7" id="KW-1185">Reference proteome</keyword>
<accession>A0ABV5ZQP1</accession>
<feature type="domain" description="Sugar-binding" evidence="5">
    <location>
        <begin position="22"/>
        <end position="276"/>
    </location>
</feature>
<keyword evidence="4" id="KW-0804">Transcription</keyword>
<evidence type="ECO:0000256" key="3">
    <source>
        <dbReference type="ARBA" id="ARBA00023125"/>
    </source>
</evidence>
<evidence type="ECO:0000259" key="5">
    <source>
        <dbReference type="Pfam" id="PF04198"/>
    </source>
</evidence>
<keyword evidence="2" id="KW-0805">Transcription regulation</keyword>
<name>A0ABV5ZQP1_9PSEU</name>
<dbReference type="InterPro" id="IPR007324">
    <property type="entry name" value="Sugar-bd_dom_put"/>
</dbReference>
<dbReference type="Proteomes" id="UP001589693">
    <property type="component" value="Unassembled WGS sequence"/>
</dbReference>
<evidence type="ECO:0000256" key="4">
    <source>
        <dbReference type="ARBA" id="ARBA00023163"/>
    </source>
</evidence>
<protein>
    <submittedName>
        <fullName evidence="6">Sugar-binding transcriptional regulator</fullName>
    </submittedName>
</protein>
<comment type="similarity">
    <text evidence="1">Belongs to the SorC transcriptional regulatory family.</text>
</comment>
<sequence>MLRDAREQGVIRFQLTYPASRDSHWERSLRERHRHHGLRDVVVVTEPPASPRLDPVELVGAAAAEWLLGHLGDGQRVSIAWGTSVRSTVNHVFTRHRYAVEVSRLGGYVDAFSARGDHEMVRDLAARLGGTYCYPNVPAVLDSVAEAKALYADTTIAHQLRRASAADIAIVGVGAFGQGSNRLLLDRAGVGHGERDRARGLGVVGEVCGRFYDHDGRDVELPVDQRIISVRTGALVAIPNTVVVAAGARKAAAVIGALRGRMVTTLVCDLPLARAIAALPA</sequence>
<evidence type="ECO:0000313" key="6">
    <source>
        <dbReference type="EMBL" id="MFB9903212.1"/>
    </source>
</evidence>
<evidence type="ECO:0000256" key="2">
    <source>
        <dbReference type="ARBA" id="ARBA00023015"/>
    </source>
</evidence>
<evidence type="ECO:0000256" key="1">
    <source>
        <dbReference type="ARBA" id="ARBA00010466"/>
    </source>
</evidence>
<keyword evidence="3" id="KW-0238">DNA-binding</keyword>
<gene>
    <name evidence="6" type="ORF">ACFFQA_04610</name>
</gene>
<comment type="caution">
    <text evidence="6">The sequence shown here is derived from an EMBL/GenBank/DDBJ whole genome shotgun (WGS) entry which is preliminary data.</text>
</comment>
<proteinExistence type="inferred from homology"/>
<evidence type="ECO:0000313" key="7">
    <source>
        <dbReference type="Proteomes" id="UP001589693"/>
    </source>
</evidence>
<dbReference type="SUPFAM" id="SSF100950">
    <property type="entry name" value="NagB/RpiA/CoA transferase-like"/>
    <property type="match status" value="1"/>
</dbReference>
<dbReference type="PANTHER" id="PTHR34294:SF1">
    <property type="entry name" value="TRANSCRIPTIONAL REGULATOR LSRR"/>
    <property type="match status" value="1"/>
</dbReference>
<dbReference type="Pfam" id="PF04198">
    <property type="entry name" value="Sugar-bind"/>
    <property type="match status" value="1"/>
</dbReference>
<dbReference type="InterPro" id="IPR051054">
    <property type="entry name" value="SorC_transcr_regulators"/>
</dbReference>
<dbReference type="Gene3D" id="3.40.50.1360">
    <property type="match status" value="1"/>
</dbReference>
<dbReference type="EMBL" id="JBHLZU010000003">
    <property type="protein sequence ID" value="MFB9903212.1"/>
    <property type="molecule type" value="Genomic_DNA"/>
</dbReference>
<reference evidence="6 7" key="1">
    <citation type="submission" date="2024-09" db="EMBL/GenBank/DDBJ databases">
        <authorList>
            <person name="Sun Q."/>
            <person name="Mori K."/>
        </authorList>
    </citation>
    <scope>NUCLEOTIDE SEQUENCE [LARGE SCALE GENOMIC DNA]</scope>
    <source>
        <strain evidence="6 7">TBRC 7907</strain>
    </source>
</reference>
<dbReference type="InterPro" id="IPR037171">
    <property type="entry name" value="NagB/RpiA_transferase-like"/>
</dbReference>
<dbReference type="RefSeq" id="WP_377850342.1">
    <property type="nucleotide sequence ID" value="NZ_JBHLZU010000003.1"/>
</dbReference>